<dbReference type="GO" id="GO:0032259">
    <property type="term" value="P:methylation"/>
    <property type="evidence" value="ECO:0007669"/>
    <property type="project" value="UniProtKB-KW"/>
</dbReference>
<keyword evidence="2" id="KW-0808">Transferase</keyword>
<gene>
    <name evidence="2" type="ORF">EZS27_040201</name>
</gene>
<comment type="caution">
    <text evidence="2">The sequence shown here is derived from an EMBL/GenBank/DDBJ whole genome shotgun (WGS) entry which is preliminary data.</text>
</comment>
<feature type="non-terminal residue" evidence="2">
    <location>
        <position position="1"/>
    </location>
</feature>
<keyword evidence="2" id="KW-0489">Methyltransferase</keyword>
<evidence type="ECO:0000313" key="2">
    <source>
        <dbReference type="EMBL" id="KAA6308121.1"/>
    </source>
</evidence>
<evidence type="ECO:0000256" key="1">
    <source>
        <dbReference type="SAM" id="MobiDB-lite"/>
    </source>
</evidence>
<feature type="region of interest" description="Disordered" evidence="1">
    <location>
        <begin position="74"/>
        <end position="119"/>
    </location>
</feature>
<protein>
    <submittedName>
        <fullName evidence="2">Putative type I restriction enzymeP M protein</fullName>
        <ecNumber evidence="2">2.1.1.72</ecNumber>
    </submittedName>
</protein>
<accession>A0A5J4PH89</accession>
<sequence length="144" mass="16221">GHMASDPKLASLYFLSALEKIPKLIEKYQADTEKIAGDLPVLREVETGTWRKENELKDLKSELSALDRKIQLSLKPIEQGEDKQKETQEDKISLPPESHRQGAEDSASHSYHMPERLREMKEGLGSRLIIASAHTGNQSKGFKL</sequence>
<name>A0A5J4PH89_9ZZZZ</name>
<dbReference type="EMBL" id="SNRY01008691">
    <property type="protein sequence ID" value="KAA6308121.1"/>
    <property type="molecule type" value="Genomic_DNA"/>
</dbReference>
<organism evidence="2">
    <name type="scientific">termite gut metagenome</name>
    <dbReference type="NCBI Taxonomy" id="433724"/>
    <lineage>
        <taxon>unclassified sequences</taxon>
        <taxon>metagenomes</taxon>
        <taxon>organismal metagenomes</taxon>
    </lineage>
</organism>
<proteinExistence type="predicted"/>
<dbReference type="GO" id="GO:0009007">
    <property type="term" value="F:site-specific DNA-methyltransferase (adenine-specific) activity"/>
    <property type="evidence" value="ECO:0007669"/>
    <property type="project" value="UniProtKB-EC"/>
</dbReference>
<dbReference type="AlphaFoldDB" id="A0A5J4PH89"/>
<dbReference type="EC" id="2.1.1.72" evidence="2"/>
<feature type="compositionally biased region" description="Basic and acidic residues" evidence="1">
    <location>
        <begin position="78"/>
        <end position="119"/>
    </location>
</feature>
<reference evidence="2" key="1">
    <citation type="submission" date="2019-03" db="EMBL/GenBank/DDBJ databases">
        <title>Single cell metagenomics reveals metabolic interactions within the superorganism composed of flagellate Streblomastix strix and complex community of Bacteroidetes bacteria on its surface.</title>
        <authorList>
            <person name="Treitli S.C."/>
            <person name="Kolisko M."/>
            <person name="Husnik F."/>
            <person name="Keeling P."/>
            <person name="Hampl V."/>
        </authorList>
    </citation>
    <scope>NUCLEOTIDE SEQUENCE</scope>
    <source>
        <strain evidence="2">STM</strain>
    </source>
</reference>